<name>A0ABT5WW32_9SPHN</name>
<feature type="chain" id="PRO_5047491753" evidence="1">
    <location>
        <begin position="19"/>
        <end position="166"/>
    </location>
</feature>
<reference evidence="3 4" key="1">
    <citation type="submission" date="2023-03" db="EMBL/GenBank/DDBJ databases">
        <title>NovoSphingobium album sp. nov. isolated from polycyclic aromatic hydrocarbons- and heavy-metal polluted soil.</title>
        <authorList>
            <person name="Liu Z."/>
            <person name="Wang K."/>
        </authorList>
    </citation>
    <scope>NUCLEOTIDE SEQUENCE [LARGE SCALE GENOMIC DNA]</scope>
    <source>
        <strain evidence="3 4">H3SJ31-1</strain>
    </source>
</reference>
<proteinExistence type="predicted"/>
<dbReference type="RefSeq" id="WP_275230228.1">
    <property type="nucleotide sequence ID" value="NZ_JARESE010000073.1"/>
</dbReference>
<gene>
    <name evidence="3" type="ORF">PYV00_20680</name>
</gene>
<organism evidence="3 4">
    <name type="scientific">Novosphingobium album</name>
    <name type="common">ex Liu et al. 2023</name>
    <dbReference type="NCBI Taxonomy" id="3031130"/>
    <lineage>
        <taxon>Bacteria</taxon>
        <taxon>Pseudomonadati</taxon>
        <taxon>Pseudomonadota</taxon>
        <taxon>Alphaproteobacteria</taxon>
        <taxon>Sphingomonadales</taxon>
        <taxon>Sphingomonadaceae</taxon>
        <taxon>Novosphingobium</taxon>
    </lineage>
</organism>
<dbReference type="Pfam" id="PF12883">
    <property type="entry name" value="DUF3828"/>
    <property type="match status" value="1"/>
</dbReference>
<dbReference type="InterPro" id="IPR024289">
    <property type="entry name" value="DUF3828"/>
</dbReference>
<comment type="caution">
    <text evidence="3">The sequence shown here is derived from an EMBL/GenBank/DDBJ whole genome shotgun (WGS) entry which is preliminary data.</text>
</comment>
<evidence type="ECO:0000259" key="2">
    <source>
        <dbReference type="Pfam" id="PF12883"/>
    </source>
</evidence>
<feature type="domain" description="DUF3828" evidence="2">
    <location>
        <begin position="27"/>
        <end position="144"/>
    </location>
</feature>
<evidence type="ECO:0000313" key="3">
    <source>
        <dbReference type="EMBL" id="MDE8654114.1"/>
    </source>
</evidence>
<dbReference type="EMBL" id="JARESE010000073">
    <property type="protein sequence ID" value="MDE8654114.1"/>
    <property type="molecule type" value="Genomic_DNA"/>
</dbReference>
<sequence>MKAAAAVLVFLACGTACEARPVDPALDQAVKAIYAPYAITSADGTYPPTAWERPLYSKDVTALISRWEAVMPEDDVDDLNDGDWLCMCQDWDSRVFKADVLSTAMTGADAAHVVVSVAVFGTETRKAELDFRREDGAWKLDEMTSEQMPRGLKQALRETIAKDEAR</sequence>
<keyword evidence="4" id="KW-1185">Reference proteome</keyword>
<evidence type="ECO:0000256" key="1">
    <source>
        <dbReference type="SAM" id="SignalP"/>
    </source>
</evidence>
<dbReference type="Proteomes" id="UP001216253">
    <property type="component" value="Unassembled WGS sequence"/>
</dbReference>
<keyword evidence="1" id="KW-0732">Signal</keyword>
<feature type="signal peptide" evidence="1">
    <location>
        <begin position="1"/>
        <end position="18"/>
    </location>
</feature>
<accession>A0ABT5WW32</accession>
<evidence type="ECO:0000313" key="4">
    <source>
        <dbReference type="Proteomes" id="UP001216253"/>
    </source>
</evidence>
<protein>
    <submittedName>
        <fullName evidence="3">DUF3828 domain-containing protein</fullName>
    </submittedName>
</protein>